<dbReference type="InterPro" id="IPR015853">
    <property type="entry name" value="ABC_transpr_FbpC"/>
</dbReference>
<dbReference type="InterPro" id="IPR003439">
    <property type="entry name" value="ABC_transporter-like_ATP-bd"/>
</dbReference>
<dbReference type="GO" id="GO:0015408">
    <property type="term" value="F:ABC-type ferric iron transporter activity"/>
    <property type="evidence" value="ECO:0007669"/>
    <property type="project" value="InterPro"/>
</dbReference>
<sequence>MSENLLTVERLTKRYGQAAALDDVSFTVKKRERFGVVGESGSGKTTLLRCILGITVPDQGKVFLEEKEITHTSVEQRGIAYVPQDFGLFPHLNVEQNIAFGLKIRKAPVQVIKSRVEALLSAMQLPQEFMQRMPRELSGGQQQRVALARALAISPKLLLLDEPLSNLDEATKDEVLPYLRTLNDHFGTTAIFVIHTMQDAFDLCDRIGVFHRGRVLQIATPHELLGKPATPEVSRLITSVRQNQVPHV</sequence>
<keyword evidence="1" id="KW-0813">Transport</keyword>
<dbReference type="InterPro" id="IPR050093">
    <property type="entry name" value="ABC_SmlMolc_Importer"/>
</dbReference>
<evidence type="ECO:0000313" key="10">
    <source>
        <dbReference type="EMBL" id="OHA54138.1"/>
    </source>
</evidence>
<dbReference type="GO" id="GO:0015697">
    <property type="term" value="P:quaternary ammonium group transport"/>
    <property type="evidence" value="ECO:0007669"/>
    <property type="project" value="UniProtKB-ARBA"/>
</dbReference>
<dbReference type="Pfam" id="PF00005">
    <property type="entry name" value="ABC_tran"/>
    <property type="match status" value="1"/>
</dbReference>
<keyword evidence="3" id="KW-0410">Iron transport</keyword>
<evidence type="ECO:0000259" key="9">
    <source>
        <dbReference type="PROSITE" id="PS50893"/>
    </source>
</evidence>
<proteinExistence type="predicted"/>
<dbReference type="Gene3D" id="3.40.50.300">
    <property type="entry name" value="P-loop containing nucleotide triphosphate hydrolases"/>
    <property type="match status" value="1"/>
</dbReference>
<dbReference type="PROSITE" id="PS00211">
    <property type="entry name" value="ABC_TRANSPORTER_1"/>
    <property type="match status" value="1"/>
</dbReference>
<keyword evidence="4" id="KW-0547">Nucleotide-binding</keyword>
<dbReference type="CDD" id="cd03259">
    <property type="entry name" value="ABC_Carb_Solutes_like"/>
    <property type="match status" value="1"/>
</dbReference>
<evidence type="ECO:0000256" key="7">
    <source>
        <dbReference type="ARBA" id="ARBA00023065"/>
    </source>
</evidence>
<evidence type="ECO:0000256" key="1">
    <source>
        <dbReference type="ARBA" id="ARBA00022448"/>
    </source>
</evidence>
<comment type="caution">
    <text evidence="10">The sequence shown here is derived from an EMBL/GenBank/DDBJ whole genome shotgun (WGS) entry which is preliminary data.</text>
</comment>
<dbReference type="PANTHER" id="PTHR42781">
    <property type="entry name" value="SPERMIDINE/PUTRESCINE IMPORT ATP-BINDING PROTEIN POTA"/>
    <property type="match status" value="1"/>
</dbReference>
<keyword evidence="8" id="KW-0472">Membrane</keyword>
<dbReference type="EMBL" id="MHSZ01000001">
    <property type="protein sequence ID" value="OHA54138.1"/>
    <property type="molecule type" value="Genomic_DNA"/>
</dbReference>
<dbReference type="InterPro" id="IPR003593">
    <property type="entry name" value="AAA+_ATPase"/>
</dbReference>
<reference evidence="10 11" key="1">
    <citation type="journal article" date="2016" name="Nat. Commun.">
        <title>Thousands of microbial genomes shed light on interconnected biogeochemical processes in an aquifer system.</title>
        <authorList>
            <person name="Anantharaman K."/>
            <person name="Brown C.T."/>
            <person name="Hug L.A."/>
            <person name="Sharon I."/>
            <person name="Castelle C.J."/>
            <person name="Probst A.J."/>
            <person name="Thomas B.C."/>
            <person name="Singh A."/>
            <person name="Wilkins M.J."/>
            <person name="Karaoz U."/>
            <person name="Brodie E.L."/>
            <person name="Williams K.H."/>
            <person name="Hubbard S.S."/>
            <person name="Banfield J.F."/>
        </authorList>
    </citation>
    <scope>NUCLEOTIDE SEQUENCE [LARGE SCALE GENOMIC DNA]</scope>
</reference>
<dbReference type="PANTHER" id="PTHR42781:SF4">
    <property type="entry name" value="SPERMIDINE_PUTRESCINE IMPORT ATP-BINDING PROTEIN POTA"/>
    <property type="match status" value="1"/>
</dbReference>
<feature type="domain" description="ABC transporter" evidence="9">
    <location>
        <begin position="6"/>
        <end position="237"/>
    </location>
</feature>
<evidence type="ECO:0000256" key="6">
    <source>
        <dbReference type="ARBA" id="ARBA00023004"/>
    </source>
</evidence>
<dbReference type="InterPro" id="IPR027417">
    <property type="entry name" value="P-loop_NTPase"/>
</dbReference>
<dbReference type="GO" id="GO:0016020">
    <property type="term" value="C:membrane"/>
    <property type="evidence" value="ECO:0007669"/>
    <property type="project" value="InterPro"/>
</dbReference>
<evidence type="ECO:0000256" key="4">
    <source>
        <dbReference type="ARBA" id="ARBA00022741"/>
    </source>
</evidence>
<dbReference type="SMART" id="SM00382">
    <property type="entry name" value="AAA"/>
    <property type="match status" value="1"/>
</dbReference>
<evidence type="ECO:0000256" key="2">
    <source>
        <dbReference type="ARBA" id="ARBA00022475"/>
    </source>
</evidence>
<evidence type="ECO:0000313" key="11">
    <source>
        <dbReference type="Proteomes" id="UP000177865"/>
    </source>
</evidence>
<accession>A0A1G2Q0N9</accession>
<evidence type="ECO:0000256" key="3">
    <source>
        <dbReference type="ARBA" id="ARBA00022496"/>
    </source>
</evidence>
<dbReference type="PROSITE" id="PS50893">
    <property type="entry name" value="ABC_TRANSPORTER_2"/>
    <property type="match status" value="1"/>
</dbReference>
<dbReference type="GO" id="GO:0016887">
    <property type="term" value="F:ATP hydrolysis activity"/>
    <property type="evidence" value="ECO:0007669"/>
    <property type="project" value="InterPro"/>
</dbReference>
<keyword evidence="7" id="KW-0406">Ion transport</keyword>
<keyword evidence="5" id="KW-0067">ATP-binding</keyword>
<dbReference type="FunFam" id="3.40.50.300:FF:000425">
    <property type="entry name" value="Probable ABC transporter, ATP-binding subunit"/>
    <property type="match status" value="1"/>
</dbReference>
<organism evidence="10 11">
    <name type="scientific">Candidatus Terrybacteria bacterium RIFCSPLOWO2_01_FULL_58_14</name>
    <dbReference type="NCBI Taxonomy" id="1802369"/>
    <lineage>
        <taxon>Bacteria</taxon>
        <taxon>Candidatus Terryibacteriota</taxon>
    </lineage>
</organism>
<dbReference type="AlphaFoldDB" id="A0A1G2Q0N9"/>
<gene>
    <name evidence="10" type="ORF">A2991_02570</name>
</gene>
<protein>
    <recommendedName>
        <fullName evidence="9">ABC transporter domain-containing protein</fullName>
    </recommendedName>
</protein>
<dbReference type="Proteomes" id="UP000177865">
    <property type="component" value="Unassembled WGS sequence"/>
</dbReference>
<name>A0A1G2Q0N9_9BACT</name>
<keyword evidence="2" id="KW-1003">Cell membrane</keyword>
<keyword evidence="6" id="KW-0408">Iron</keyword>
<dbReference type="SUPFAM" id="SSF52540">
    <property type="entry name" value="P-loop containing nucleoside triphosphate hydrolases"/>
    <property type="match status" value="1"/>
</dbReference>
<dbReference type="InterPro" id="IPR017871">
    <property type="entry name" value="ABC_transporter-like_CS"/>
</dbReference>
<evidence type="ECO:0000256" key="5">
    <source>
        <dbReference type="ARBA" id="ARBA00022840"/>
    </source>
</evidence>
<evidence type="ECO:0000256" key="8">
    <source>
        <dbReference type="ARBA" id="ARBA00023136"/>
    </source>
</evidence>
<dbReference type="GO" id="GO:0005524">
    <property type="term" value="F:ATP binding"/>
    <property type="evidence" value="ECO:0007669"/>
    <property type="project" value="UniProtKB-KW"/>
</dbReference>